<feature type="domain" description="HTH cro/C1-type" evidence="2">
    <location>
        <begin position="26"/>
        <end position="80"/>
    </location>
</feature>
<dbReference type="PANTHER" id="PTHR46558">
    <property type="entry name" value="TRACRIPTIONAL REGULATORY PROTEIN-RELATED-RELATED"/>
    <property type="match status" value="1"/>
</dbReference>
<dbReference type="SUPFAM" id="SSF47413">
    <property type="entry name" value="lambda repressor-like DNA-binding domains"/>
    <property type="match status" value="1"/>
</dbReference>
<dbReference type="AlphaFoldDB" id="K8WIF6"/>
<protein>
    <submittedName>
        <fullName evidence="3">Fimbrial operon regulator</fullName>
    </submittedName>
</protein>
<keyword evidence="1" id="KW-0238">DNA-binding</keyword>
<dbReference type="GO" id="GO:0003677">
    <property type="term" value="F:DNA binding"/>
    <property type="evidence" value="ECO:0007669"/>
    <property type="project" value="UniProtKB-KW"/>
</dbReference>
<gene>
    <name evidence="3" type="ORF">OO7_13564</name>
</gene>
<evidence type="ECO:0000256" key="1">
    <source>
        <dbReference type="ARBA" id="ARBA00023125"/>
    </source>
</evidence>
<dbReference type="InterPro" id="IPR001387">
    <property type="entry name" value="Cro/C1-type_HTH"/>
</dbReference>
<dbReference type="Proteomes" id="UP000010290">
    <property type="component" value="Chromosome"/>
</dbReference>
<proteinExistence type="predicted"/>
<accession>K8WIF6</accession>
<dbReference type="InterPro" id="IPR010982">
    <property type="entry name" value="Lambda_DNA-bd_dom_sf"/>
</dbReference>
<dbReference type="RefSeq" id="WP_008916466.1">
    <property type="nucleotide sequence ID" value="NZ_CM001773.1"/>
</dbReference>
<dbReference type="PATRIC" id="fig|1141660.3.peg.2711"/>
<comment type="caution">
    <text evidence="3">The sequence shown here is derived from an EMBL/GenBank/DDBJ whole genome shotgun (WGS) entry which is preliminary data.</text>
</comment>
<evidence type="ECO:0000313" key="4">
    <source>
        <dbReference type="Proteomes" id="UP000010290"/>
    </source>
</evidence>
<evidence type="ECO:0000259" key="2">
    <source>
        <dbReference type="PROSITE" id="PS50943"/>
    </source>
</evidence>
<name>K8WIF6_9GAMM</name>
<dbReference type="EMBL" id="AKKN01000010">
    <property type="protein sequence ID" value="EKT56000.1"/>
    <property type="molecule type" value="Genomic_DNA"/>
</dbReference>
<dbReference type="PROSITE" id="PS50943">
    <property type="entry name" value="HTH_CROC1"/>
    <property type="match status" value="1"/>
</dbReference>
<reference evidence="3 4" key="1">
    <citation type="journal article" date="2012" name="BMC Genomics">
        <title>Comparative genomics of bacteria in the genus Providencia isolated from wild Drosophila melanogaster.</title>
        <authorList>
            <person name="Galac M.R."/>
            <person name="Lazzaro B.P."/>
        </authorList>
    </citation>
    <scope>NUCLEOTIDE SEQUENCE [LARGE SCALE GENOMIC DNA]</scope>
    <source>
        <strain evidence="3 4">DSM 19967</strain>
    </source>
</reference>
<dbReference type="SMART" id="SM00530">
    <property type="entry name" value="HTH_XRE"/>
    <property type="match status" value="1"/>
</dbReference>
<dbReference type="HOGENOM" id="CLU_163350_0_0_6"/>
<dbReference type="PANTHER" id="PTHR46558:SF11">
    <property type="entry name" value="HTH-TYPE TRANSCRIPTIONAL REGULATOR XRE"/>
    <property type="match status" value="1"/>
</dbReference>
<dbReference type="Gene3D" id="1.10.260.40">
    <property type="entry name" value="lambda repressor-like DNA-binding domains"/>
    <property type="match status" value="1"/>
</dbReference>
<sequence>MGISKNTMNQQSADTDIIAKMIGVEIYRLRKARAMTGTQLAKKLNLSQQQISRYECGVCHIGIETLILILNFFNISISDFFQRVYVSALDVKEAHSILKYYKVMLPLSEDKILKTINEKDNVVNGN</sequence>
<dbReference type="CDD" id="cd00093">
    <property type="entry name" value="HTH_XRE"/>
    <property type="match status" value="1"/>
</dbReference>
<organism evidence="3 4">
    <name type="scientific">Providencia sneebia DSM 19967</name>
    <dbReference type="NCBI Taxonomy" id="1141660"/>
    <lineage>
        <taxon>Bacteria</taxon>
        <taxon>Pseudomonadati</taxon>
        <taxon>Pseudomonadota</taxon>
        <taxon>Gammaproteobacteria</taxon>
        <taxon>Enterobacterales</taxon>
        <taxon>Morganellaceae</taxon>
        <taxon>Providencia</taxon>
    </lineage>
</organism>
<keyword evidence="4" id="KW-1185">Reference proteome</keyword>
<evidence type="ECO:0000313" key="3">
    <source>
        <dbReference type="EMBL" id="EKT56000.1"/>
    </source>
</evidence>
<dbReference type="OrthoDB" id="6467038at2"/>
<dbReference type="Pfam" id="PF01381">
    <property type="entry name" value="HTH_3"/>
    <property type="match status" value="1"/>
</dbReference>